<feature type="coiled-coil region" evidence="1">
    <location>
        <begin position="111"/>
        <end position="163"/>
    </location>
</feature>
<gene>
    <name evidence="2" type="ORF">COCNU_16G000170</name>
</gene>
<reference evidence="2" key="1">
    <citation type="journal article" date="2017" name="Gigascience">
        <title>The genome draft of coconut (Cocos nucifera).</title>
        <authorList>
            <person name="Xiao Y."/>
            <person name="Xu P."/>
            <person name="Fan H."/>
            <person name="Baudouin L."/>
            <person name="Xia W."/>
            <person name="Bocs S."/>
            <person name="Xu J."/>
            <person name="Li Q."/>
            <person name="Guo A."/>
            <person name="Zhou L."/>
            <person name="Li J."/>
            <person name="Wu Y."/>
            <person name="Ma Z."/>
            <person name="Armero A."/>
            <person name="Issali A.E."/>
            <person name="Liu N."/>
            <person name="Peng M."/>
            <person name="Yang Y."/>
        </authorList>
    </citation>
    <scope>NUCLEOTIDE SEQUENCE</scope>
    <source>
        <tissue evidence="2">Spear leaf of Hainan Tall coconut</tissue>
    </source>
</reference>
<proteinExistence type="predicted"/>
<protein>
    <submittedName>
        <fullName evidence="2">Uncharacterized protein</fullName>
    </submittedName>
</protein>
<dbReference type="EMBL" id="CM017887">
    <property type="protein sequence ID" value="KAG1370923.1"/>
    <property type="molecule type" value="Genomic_DNA"/>
</dbReference>
<feature type="coiled-coil region" evidence="1">
    <location>
        <begin position="2"/>
        <end position="36"/>
    </location>
</feature>
<comment type="caution">
    <text evidence="2">The sequence shown here is derived from an EMBL/GenBank/DDBJ whole genome shotgun (WGS) entry which is preliminary data.</text>
</comment>
<keyword evidence="3" id="KW-1185">Reference proteome</keyword>
<evidence type="ECO:0000313" key="2">
    <source>
        <dbReference type="EMBL" id="KAG1370923.1"/>
    </source>
</evidence>
<evidence type="ECO:0000313" key="3">
    <source>
        <dbReference type="Proteomes" id="UP000797356"/>
    </source>
</evidence>
<reference evidence="2" key="2">
    <citation type="submission" date="2019-07" db="EMBL/GenBank/DDBJ databases">
        <authorList>
            <person name="Yang Y."/>
            <person name="Bocs S."/>
            <person name="Baudouin L."/>
        </authorList>
    </citation>
    <scope>NUCLEOTIDE SEQUENCE</scope>
    <source>
        <tissue evidence="2">Spear leaf of Hainan Tall coconut</tissue>
    </source>
</reference>
<dbReference type="Proteomes" id="UP000797356">
    <property type="component" value="Chromosome 16"/>
</dbReference>
<evidence type="ECO:0000256" key="1">
    <source>
        <dbReference type="SAM" id="Coils"/>
    </source>
</evidence>
<dbReference type="AlphaFoldDB" id="A0A8K0NDE2"/>
<organism evidence="2 3">
    <name type="scientific">Cocos nucifera</name>
    <name type="common">Coconut palm</name>
    <dbReference type="NCBI Taxonomy" id="13894"/>
    <lineage>
        <taxon>Eukaryota</taxon>
        <taxon>Viridiplantae</taxon>
        <taxon>Streptophyta</taxon>
        <taxon>Embryophyta</taxon>
        <taxon>Tracheophyta</taxon>
        <taxon>Spermatophyta</taxon>
        <taxon>Magnoliopsida</taxon>
        <taxon>Liliopsida</taxon>
        <taxon>Arecaceae</taxon>
        <taxon>Arecoideae</taxon>
        <taxon>Cocoseae</taxon>
        <taxon>Attaleinae</taxon>
        <taxon>Cocos</taxon>
    </lineage>
</organism>
<sequence>MLKESKRISMEAKEELAEMKSALEEAKFDLASKKEKRKAIKFKATKFVGEDFNAGFETYRQRVESHYPELNLAFLEDELDDLPMKAEHPTIEPSTKVREPVEVPPAFEAEAGFLEGEHRNAKKEIQHLDKNVCQSKSHGKKKISELMSQLLIAEQEIDQFKEKLLASKVQVDSKGDLDELILIRNTPMNLFETHNKDRSEFLQLYPSKASKESQ</sequence>
<name>A0A8K0NDE2_COCNU</name>
<keyword evidence="1" id="KW-0175">Coiled coil</keyword>
<accession>A0A8K0NDE2</accession>